<reference evidence="2" key="1">
    <citation type="submission" date="2016-10" db="EMBL/GenBank/DDBJ databases">
        <authorList>
            <person name="de Groot N.N."/>
        </authorList>
    </citation>
    <scope>NUCLEOTIDE SEQUENCE</scope>
</reference>
<dbReference type="EMBL" id="FPHE01000014">
    <property type="protein sequence ID" value="SFV50815.1"/>
    <property type="molecule type" value="Genomic_DNA"/>
</dbReference>
<dbReference type="SUPFAM" id="SSF52540">
    <property type="entry name" value="P-loop containing nucleoside triphosphate hydrolases"/>
    <property type="match status" value="1"/>
</dbReference>
<dbReference type="InterPro" id="IPR027417">
    <property type="entry name" value="P-loop_NTPase"/>
</dbReference>
<dbReference type="AlphaFoldDB" id="A0A1W1BBG6"/>
<accession>A0A1W1BBG6</accession>
<dbReference type="InterPro" id="IPR041682">
    <property type="entry name" value="AAA_14"/>
</dbReference>
<evidence type="ECO:0000313" key="2">
    <source>
        <dbReference type="EMBL" id="SFV50815.1"/>
    </source>
</evidence>
<feature type="domain" description="AAA" evidence="1">
    <location>
        <begin position="18"/>
        <end position="45"/>
    </location>
</feature>
<gene>
    <name evidence="2" type="ORF">MNB_SV-12-1083</name>
</gene>
<dbReference type="Pfam" id="PF13173">
    <property type="entry name" value="AAA_14"/>
    <property type="match status" value="1"/>
</dbReference>
<evidence type="ECO:0000259" key="1">
    <source>
        <dbReference type="Pfam" id="PF13173"/>
    </source>
</evidence>
<name>A0A1W1BBG6_9ZZZZ</name>
<sequence length="46" mass="5372">MIERKLLPIILEMLSVFRIVAINGPRQSGKTTLQKLIAKEKNIRYF</sequence>
<organism evidence="2">
    <name type="scientific">hydrothermal vent metagenome</name>
    <dbReference type="NCBI Taxonomy" id="652676"/>
    <lineage>
        <taxon>unclassified sequences</taxon>
        <taxon>metagenomes</taxon>
        <taxon>ecological metagenomes</taxon>
    </lineage>
</organism>
<proteinExistence type="predicted"/>
<protein>
    <recommendedName>
        <fullName evidence="1">AAA domain-containing protein</fullName>
    </recommendedName>
</protein>